<reference evidence="2 3" key="1">
    <citation type="journal article" date="2016" name="Nat. Commun.">
        <title>Thousands of microbial genomes shed light on interconnected biogeochemical processes in an aquifer system.</title>
        <authorList>
            <person name="Anantharaman K."/>
            <person name="Brown C.T."/>
            <person name="Hug L.A."/>
            <person name="Sharon I."/>
            <person name="Castelle C.J."/>
            <person name="Probst A.J."/>
            <person name="Thomas B.C."/>
            <person name="Singh A."/>
            <person name="Wilkins M.J."/>
            <person name="Karaoz U."/>
            <person name="Brodie E.L."/>
            <person name="Williams K.H."/>
            <person name="Hubbard S.S."/>
            <person name="Banfield J.F."/>
        </authorList>
    </citation>
    <scope>NUCLEOTIDE SEQUENCE [LARGE SCALE GENOMIC DNA]</scope>
</reference>
<evidence type="ECO:0000259" key="1">
    <source>
        <dbReference type="Pfam" id="PF02698"/>
    </source>
</evidence>
<dbReference type="InterPro" id="IPR014729">
    <property type="entry name" value="Rossmann-like_a/b/a_fold"/>
</dbReference>
<dbReference type="AlphaFoldDB" id="A0A1G2BM20"/>
<dbReference type="EMBL" id="MHKK01000015">
    <property type="protein sequence ID" value="OGY90204.1"/>
    <property type="molecule type" value="Genomic_DNA"/>
</dbReference>
<dbReference type="Gene3D" id="3.40.50.620">
    <property type="entry name" value="HUPs"/>
    <property type="match status" value="1"/>
</dbReference>
<dbReference type="CDD" id="cd06259">
    <property type="entry name" value="YdcF-like"/>
    <property type="match status" value="1"/>
</dbReference>
<sequence>MIKYRNALVIFGGGLSRDKSGEWHTTNFDEGDNHGVLGDRLRVLAGRSLLTDDPDQLVVVLGGLGQLAGTGAPPVSEVLKKELIDLGVPRRQIITEKKSGTTYQQLQELKKIIRSRTLVDLLLITNAFHVKRVKMMIRLDPVLQRLLLNGKMKVRSAEDVLIQKDSRWKKKIRAAYSTKFMKERIKKEEEGVRQLRSGKYLLK</sequence>
<proteinExistence type="predicted"/>
<accession>A0A1G2BM20</accession>
<dbReference type="Pfam" id="PF02698">
    <property type="entry name" value="DUF218"/>
    <property type="match status" value="1"/>
</dbReference>
<evidence type="ECO:0000313" key="3">
    <source>
        <dbReference type="Proteomes" id="UP000177817"/>
    </source>
</evidence>
<feature type="domain" description="DUF218" evidence="1">
    <location>
        <begin position="7"/>
        <end position="139"/>
    </location>
</feature>
<comment type="caution">
    <text evidence="2">The sequence shown here is derived from an EMBL/GenBank/DDBJ whole genome shotgun (WGS) entry which is preliminary data.</text>
</comment>
<protein>
    <recommendedName>
        <fullName evidence="1">DUF218 domain-containing protein</fullName>
    </recommendedName>
</protein>
<gene>
    <name evidence="2" type="ORF">A2677_04210</name>
</gene>
<dbReference type="InterPro" id="IPR003848">
    <property type="entry name" value="DUF218"/>
</dbReference>
<evidence type="ECO:0000313" key="2">
    <source>
        <dbReference type="EMBL" id="OGY90204.1"/>
    </source>
</evidence>
<organism evidence="2 3">
    <name type="scientific">Candidatus Komeilibacteria bacterium RIFCSPHIGHO2_01_FULL_52_14</name>
    <dbReference type="NCBI Taxonomy" id="1798549"/>
    <lineage>
        <taxon>Bacteria</taxon>
        <taxon>Candidatus Komeiliibacteriota</taxon>
    </lineage>
</organism>
<dbReference type="Proteomes" id="UP000177817">
    <property type="component" value="Unassembled WGS sequence"/>
</dbReference>
<name>A0A1G2BM20_9BACT</name>